<accession>A0ABW0HBH7</accession>
<organism evidence="4 5">
    <name type="scientific">Bosea vestrisii</name>
    <dbReference type="NCBI Taxonomy" id="151416"/>
    <lineage>
        <taxon>Bacteria</taxon>
        <taxon>Pseudomonadati</taxon>
        <taxon>Pseudomonadota</taxon>
        <taxon>Alphaproteobacteria</taxon>
        <taxon>Hyphomicrobiales</taxon>
        <taxon>Boseaceae</taxon>
        <taxon>Bosea</taxon>
    </lineage>
</organism>
<dbReference type="InterPro" id="IPR050090">
    <property type="entry name" value="Tyrosine_recombinase_XerCD"/>
</dbReference>
<dbReference type="PANTHER" id="PTHR30349:SF64">
    <property type="entry name" value="PROPHAGE INTEGRASE INTD-RELATED"/>
    <property type="match status" value="1"/>
</dbReference>
<protein>
    <submittedName>
        <fullName evidence="4">Tyrosine-type recombinase/integrase</fullName>
    </submittedName>
</protein>
<dbReference type="Pfam" id="PF00589">
    <property type="entry name" value="Phage_integrase"/>
    <property type="match status" value="1"/>
</dbReference>
<dbReference type="EMBL" id="JBHSLV010000026">
    <property type="protein sequence ID" value="MFC5394002.1"/>
    <property type="molecule type" value="Genomic_DNA"/>
</dbReference>
<dbReference type="RefSeq" id="WP_377009101.1">
    <property type="nucleotide sequence ID" value="NZ_JBHSLV010000026.1"/>
</dbReference>
<evidence type="ECO:0000313" key="4">
    <source>
        <dbReference type="EMBL" id="MFC5394002.1"/>
    </source>
</evidence>
<name>A0ABW0HBH7_9HYPH</name>
<keyword evidence="2" id="KW-0233">DNA recombination</keyword>
<dbReference type="Gene3D" id="1.10.443.10">
    <property type="entry name" value="Intergrase catalytic core"/>
    <property type="match status" value="1"/>
</dbReference>
<dbReference type="PROSITE" id="PS51898">
    <property type="entry name" value="TYR_RECOMBINASE"/>
    <property type="match status" value="1"/>
</dbReference>
<gene>
    <name evidence="4" type="ORF">ACFPPC_15265</name>
</gene>
<keyword evidence="1" id="KW-0229">DNA integration</keyword>
<evidence type="ECO:0000256" key="2">
    <source>
        <dbReference type="ARBA" id="ARBA00023172"/>
    </source>
</evidence>
<dbReference type="PANTHER" id="PTHR30349">
    <property type="entry name" value="PHAGE INTEGRASE-RELATED"/>
    <property type="match status" value="1"/>
</dbReference>
<reference evidence="5" key="1">
    <citation type="journal article" date="2019" name="Int. J. Syst. Evol. Microbiol.">
        <title>The Global Catalogue of Microorganisms (GCM) 10K type strain sequencing project: providing services to taxonomists for standard genome sequencing and annotation.</title>
        <authorList>
            <consortium name="The Broad Institute Genomics Platform"/>
            <consortium name="The Broad Institute Genome Sequencing Center for Infectious Disease"/>
            <person name="Wu L."/>
            <person name="Ma J."/>
        </authorList>
    </citation>
    <scope>NUCLEOTIDE SEQUENCE [LARGE SCALE GENOMIC DNA]</scope>
    <source>
        <strain evidence="5">CGMCC 1.16326</strain>
    </source>
</reference>
<dbReference type="SUPFAM" id="SSF56349">
    <property type="entry name" value="DNA breaking-rejoining enzymes"/>
    <property type="match status" value="1"/>
</dbReference>
<proteinExistence type="predicted"/>
<evidence type="ECO:0000313" key="5">
    <source>
        <dbReference type="Proteomes" id="UP001596104"/>
    </source>
</evidence>
<dbReference type="InterPro" id="IPR011010">
    <property type="entry name" value="DNA_brk_join_enz"/>
</dbReference>
<evidence type="ECO:0000256" key="1">
    <source>
        <dbReference type="ARBA" id="ARBA00022908"/>
    </source>
</evidence>
<dbReference type="InterPro" id="IPR002104">
    <property type="entry name" value="Integrase_catalytic"/>
</dbReference>
<dbReference type="Proteomes" id="UP001596104">
    <property type="component" value="Unassembled WGS sequence"/>
</dbReference>
<dbReference type="InterPro" id="IPR013762">
    <property type="entry name" value="Integrase-like_cat_sf"/>
</dbReference>
<evidence type="ECO:0000259" key="3">
    <source>
        <dbReference type="PROSITE" id="PS51898"/>
    </source>
</evidence>
<feature type="domain" description="Tyr recombinase" evidence="3">
    <location>
        <begin position="33"/>
        <end position="112"/>
    </location>
</feature>
<keyword evidence="5" id="KW-1185">Reference proteome</keyword>
<sequence>MNLACTALRFFFHVTLGRTGFGDRMARIPTPERLPVVLGTEEVALLLAHARSLKDRAALSIAYGCGLRVSEIANLKVADIDNARMLIRVEQGKGRKDRYVMLAPDLLDLLRQ</sequence>
<comment type="caution">
    <text evidence="4">The sequence shown here is derived from an EMBL/GenBank/DDBJ whole genome shotgun (WGS) entry which is preliminary data.</text>
</comment>